<keyword evidence="9" id="KW-1185">Reference proteome</keyword>
<dbReference type="Proteomes" id="UP000050454">
    <property type="component" value="Unassembled WGS sequence"/>
</dbReference>
<dbReference type="PIRSF" id="PIRSF010631">
    <property type="entry name" value="A-rhamnsds"/>
    <property type="match status" value="1"/>
</dbReference>
<dbReference type="EMBL" id="LGTQ01000005">
    <property type="protein sequence ID" value="KPM50139.1"/>
    <property type="molecule type" value="Genomic_DNA"/>
</dbReference>
<feature type="domain" description="Alpha-L-rhamnosidase concanavalin-like" evidence="4">
    <location>
        <begin position="360"/>
        <end position="446"/>
    </location>
</feature>
<dbReference type="Gene3D" id="2.60.420.10">
    <property type="entry name" value="Maltose phosphorylase, domain 3"/>
    <property type="match status" value="1"/>
</dbReference>
<dbReference type="InterPro" id="IPR016007">
    <property type="entry name" value="Alpha_rhamnosid"/>
</dbReference>
<dbReference type="GO" id="GO:0030596">
    <property type="term" value="F:alpha-L-rhamnosidase activity"/>
    <property type="evidence" value="ECO:0007669"/>
    <property type="project" value="UniProtKB-EC"/>
</dbReference>
<dbReference type="InterPro" id="IPR012341">
    <property type="entry name" value="6hp_glycosidase-like_sf"/>
</dbReference>
<comment type="catalytic activity">
    <reaction evidence="1">
        <text>Hydrolysis of terminal non-reducing alpha-L-rhamnose residues in alpha-L-rhamnosides.</text>
        <dbReference type="EC" id="3.2.1.40"/>
    </reaction>
</comment>
<dbReference type="GO" id="GO:0005975">
    <property type="term" value="P:carbohydrate metabolic process"/>
    <property type="evidence" value="ECO:0007669"/>
    <property type="project" value="InterPro"/>
</dbReference>
<dbReference type="InterPro" id="IPR013737">
    <property type="entry name" value="Bac_rhamnosid_N"/>
</dbReference>
<dbReference type="Gene3D" id="2.60.40.10">
    <property type="entry name" value="Immunoglobulins"/>
    <property type="match status" value="1"/>
</dbReference>
<dbReference type="PANTHER" id="PTHR33307:SF6">
    <property type="entry name" value="ALPHA-RHAMNOSIDASE (EUROFUNG)-RELATED"/>
    <property type="match status" value="1"/>
</dbReference>
<dbReference type="Pfam" id="PF25788">
    <property type="entry name" value="Ig_Rha78A_N"/>
    <property type="match status" value="1"/>
</dbReference>
<dbReference type="InterPro" id="IPR035396">
    <property type="entry name" value="Bac_rhamnosid6H"/>
</dbReference>
<feature type="domain" description="Bacterial alpha-L-rhamnosidase N-terminal" evidence="5">
    <location>
        <begin position="166"/>
        <end position="205"/>
    </location>
</feature>
<evidence type="ECO:0000259" key="7">
    <source>
        <dbReference type="Pfam" id="PF17390"/>
    </source>
</evidence>
<dbReference type="Pfam" id="PF17390">
    <property type="entry name" value="Bac_rhamnosid_C"/>
    <property type="match status" value="1"/>
</dbReference>
<evidence type="ECO:0000313" key="9">
    <source>
        <dbReference type="Proteomes" id="UP000050454"/>
    </source>
</evidence>
<dbReference type="STRING" id="1605367.AFM12_03495"/>
<dbReference type="Pfam" id="PF05592">
    <property type="entry name" value="Bac_rhamnosid"/>
    <property type="match status" value="1"/>
</dbReference>
<feature type="domain" description="Bacterial alpha-L-rhamnosidase N-terminal" evidence="5">
    <location>
        <begin position="223"/>
        <end position="349"/>
    </location>
</feature>
<gene>
    <name evidence="8" type="ORF">AFM12_03495</name>
</gene>
<dbReference type="Pfam" id="PF17389">
    <property type="entry name" value="Bac_rhamnosid6H"/>
    <property type="match status" value="1"/>
</dbReference>
<evidence type="ECO:0000259" key="6">
    <source>
        <dbReference type="Pfam" id="PF17389"/>
    </source>
</evidence>
<dbReference type="EC" id="3.2.1.40" evidence="2"/>
<reference evidence="8 9" key="1">
    <citation type="submission" date="2015-07" db="EMBL/GenBank/DDBJ databases">
        <title>The draft genome sequence of Leadbetterella sp. JN14-9.</title>
        <authorList>
            <person name="Liu Y."/>
            <person name="Du J."/>
            <person name="Shao Z."/>
        </authorList>
    </citation>
    <scope>NUCLEOTIDE SEQUENCE [LARGE SCALE GENOMIC DNA]</scope>
    <source>
        <strain evidence="8 9">JN14-9</strain>
    </source>
</reference>
<evidence type="ECO:0000256" key="2">
    <source>
        <dbReference type="ARBA" id="ARBA00012652"/>
    </source>
</evidence>
<dbReference type="Gene3D" id="1.50.10.10">
    <property type="match status" value="1"/>
</dbReference>
<dbReference type="InterPro" id="IPR013783">
    <property type="entry name" value="Ig-like_fold"/>
</dbReference>
<evidence type="ECO:0000256" key="1">
    <source>
        <dbReference type="ARBA" id="ARBA00001445"/>
    </source>
</evidence>
<dbReference type="InterPro" id="IPR008928">
    <property type="entry name" value="6-hairpin_glycosidase_sf"/>
</dbReference>
<accession>A0A0P7BGI4</accession>
<feature type="domain" description="Alpha-L-rhamnosidase C-terminal" evidence="7">
    <location>
        <begin position="791"/>
        <end position="859"/>
    </location>
</feature>
<name>A0A0P7BGI4_9BACT</name>
<dbReference type="Pfam" id="PF08531">
    <property type="entry name" value="Bac_rhamnosid_N"/>
    <property type="match status" value="2"/>
</dbReference>
<evidence type="ECO:0000259" key="4">
    <source>
        <dbReference type="Pfam" id="PF05592"/>
    </source>
</evidence>
<sequence length="895" mass="101944">MVAQLQAPKDLRTEYLTGTPLIDIEQPRLGWINEAQGNEKGQKQTAYEIRVSETQENLMTGNVWSTGKVLSSQNQRVEYRGKTLKSTQQYWWQVRTWDKKDKVSEWSAPTSWRMGLLEPNEWKAVWIGAPWQGEDAIPKPPGGPQERTKILPPPAPYLRKGFDVNKPIQSAVVFTTGLGYFEFYVNGELVSDDKLVPNQTNYSKRPGLEKNYIGVPDKFEAYKVFYLAYDLTDHLKSGKNAIGAILGNGFYNAPKFWTQSYGSPRFIAQLQITYDDGTTETIISDSSWKAEKSPILMDLVYDGEIYDARKAIPDWASADFDDRQWQKVIERKAPFGELRAHTAEPDKVTKTYQPTAIEKLGNGHYKVQFPEEISGWVRLNNVEGPAGQKVHITFNGNLYSGENTYYFAGKGKENYAPRFNWFVFSGIEITGWPGELKPEMLTAEAVNTDVKENAFFETSNPLFNQINDIWKRSQMDNMHGGIASDCPHRERSGYTGDGQVACPTVMHNFDARAFYQKWVSDMREARIPETGYVPNGAPWQPGCGGGVAWGAAINIIPWEYYLQYGDHRMLSDNYDAMKGYLDYMETWITKEGIMYSQREGQDGKPLKWWNLGDWAGICTDCLPDDALVHTFYYWYSLDITVKVASILDHPEEALEMRTRAIELKNAFHRYFYDEETMSYGDYGSNIFALKMGVPADRYSKVKQALIEEIERNNGHLNTAIFGTRFFFEVLAENGLNHLAYEAMNKRTEPGFGHWIELGGTTSREHWDESGSHNHPMFGGGLVWLYRNLAGLNFDESKPGYEHLIFKPLPAGDLQYARYETETPFGTAGIHWEKDDKILKTKLTIPVGSNATFYPPEGDFNSISVDGHRSDRSEGIEMKNGTFELQSGVYNFSFNP</sequence>
<protein>
    <recommendedName>
        <fullName evidence="2">alpha-L-rhamnosidase</fullName>
        <ecNumber evidence="2">3.2.1.40</ecNumber>
    </recommendedName>
</protein>
<comment type="caution">
    <text evidence="8">The sequence shown here is derived from an EMBL/GenBank/DDBJ whole genome shotgun (WGS) entry which is preliminary data.</text>
</comment>
<organism evidence="8 9">
    <name type="scientific">Jiulongibacter sediminis</name>
    <dbReference type="NCBI Taxonomy" id="1605367"/>
    <lineage>
        <taxon>Bacteria</taxon>
        <taxon>Pseudomonadati</taxon>
        <taxon>Bacteroidota</taxon>
        <taxon>Cytophagia</taxon>
        <taxon>Cytophagales</taxon>
        <taxon>Leadbetterellaceae</taxon>
        <taxon>Jiulongibacter</taxon>
    </lineage>
</organism>
<dbReference type="AlphaFoldDB" id="A0A0P7BGI4"/>
<feature type="domain" description="Alpha-L-rhamnosidase six-hairpin glycosidase" evidence="6">
    <location>
        <begin position="452"/>
        <end position="788"/>
    </location>
</feature>
<dbReference type="SUPFAM" id="SSF48208">
    <property type="entry name" value="Six-hairpin glycosidases"/>
    <property type="match status" value="1"/>
</dbReference>
<evidence type="ECO:0000259" key="5">
    <source>
        <dbReference type="Pfam" id="PF08531"/>
    </source>
</evidence>
<dbReference type="PATRIC" id="fig|1605367.3.peg.2044"/>
<proteinExistence type="predicted"/>
<keyword evidence="3" id="KW-0378">Hydrolase</keyword>
<dbReference type="PANTHER" id="PTHR33307">
    <property type="entry name" value="ALPHA-RHAMNOSIDASE (EUROFUNG)"/>
    <property type="match status" value="1"/>
</dbReference>
<evidence type="ECO:0000313" key="8">
    <source>
        <dbReference type="EMBL" id="KPM50139.1"/>
    </source>
</evidence>
<dbReference type="InterPro" id="IPR008902">
    <property type="entry name" value="Rhamnosid_concanavalin"/>
</dbReference>
<dbReference type="Gene3D" id="2.60.120.260">
    <property type="entry name" value="Galactose-binding domain-like"/>
    <property type="match status" value="2"/>
</dbReference>
<evidence type="ECO:0000256" key="3">
    <source>
        <dbReference type="ARBA" id="ARBA00022801"/>
    </source>
</evidence>
<dbReference type="InterPro" id="IPR035398">
    <property type="entry name" value="Bac_rhamnosid_C"/>
</dbReference>